<comment type="caution">
    <text evidence="2">The sequence shown here is derived from an EMBL/GenBank/DDBJ whole genome shotgun (WGS) entry which is preliminary data.</text>
</comment>
<organism evidence="2 3">
    <name type="scientific">Xylaria arbuscula</name>
    <dbReference type="NCBI Taxonomy" id="114810"/>
    <lineage>
        <taxon>Eukaryota</taxon>
        <taxon>Fungi</taxon>
        <taxon>Dikarya</taxon>
        <taxon>Ascomycota</taxon>
        <taxon>Pezizomycotina</taxon>
        <taxon>Sordariomycetes</taxon>
        <taxon>Xylariomycetidae</taxon>
        <taxon>Xylariales</taxon>
        <taxon>Xylariaceae</taxon>
        <taxon>Xylaria</taxon>
    </lineage>
</organism>
<dbReference type="EMBL" id="JANPWZ010001869">
    <property type="protein sequence ID" value="KAJ3562667.1"/>
    <property type="molecule type" value="Genomic_DNA"/>
</dbReference>
<proteinExistence type="predicted"/>
<feature type="compositionally biased region" description="Acidic residues" evidence="1">
    <location>
        <begin position="206"/>
        <end position="217"/>
    </location>
</feature>
<evidence type="ECO:0000313" key="3">
    <source>
        <dbReference type="Proteomes" id="UP001148614"/>
    </source>
</evidence>
<name>A0A9W8TK44_9PEZI</name>
<sequence length="252" mass="27817">MSPKVDSANISGTTARSAWSRDVRQDAVGVTYSRRSYYYDREFSDSTVARSSDDKYVDDLLRDDLVRPFVPFKQSGTTLQCNTALANEDPFIRGRVLQCASSDDRGDTGKGKKPVRDTLEVKRGEMHNSIPVVQTLPAVPLISRLAASHSGYVNGQVVGDESEDETSNLTLAGIDVKTIAQGIRFFVRVVDAYQRQQGDNVGGGETADDDDDDEEGGEILGWDLDPYHLEAGPPRRHWKKASRNRSSSTRNT</sequence>
<dbReference type="AlphaFoldDB" id="A0A9W8TK44"/>
<feature type="region of interest" description="Disordered" evidence="1">
    <location>
        <begin position="197"/>
        <end position="252"/>
    </location>
</feature>
<gene>
    <name evidence="2" type="ORF">NPX13_g8477</name>
</gene>
<reference evidence="2" key="1">
    <citation type="submission" date="2022-07" db="EMBL/GenBank/DDBJ databases">
        <title>Genome Sequence of Xylaria arbuscula.</title>
        <authorList>
            <person name="Buettner E."/>
        </authorList>
    </citation>
    <scope>NUCLEOTIDE SEQUENCE</scope>
    <source>
        <strain evidence="2">VT107</strain>
    </source>
</reference>
<dbReference type="VEuPathDB" id="FungiDB:F4678DRAFT_427415"/>
<accession>A0A9W8TK44</accession>
<evidence type="ECO:0000256" key="1">
    <source>
        <dbReference type="SAM" id="MobiDB-lite"/>
    </source>
</evidence>
<feature type="compositionally biased region" description="Basic residues" evidence="1">
    <location>
        <begin position="234"/>
        <end position="243"/>
    </location>
</feature>
<dbReference type="Proteomes" id="UP001148614">
    <property type="component" value="Unassembled WGS sequence"/>
</dbReference>
<keyword evidence="3" id="KW-1185">Reference proteome</keyword>
<evidence type="ECO:0000313" key="2">
    <source>
        <dbReference type="EMBL" id="KAJ3562667.1"/>
    </source>
</evidence>
<protein>
    <submittedName>
        <fullName evidence="2">Uncharacterized protein</fullName>
    </submittedName>
</protein>